<dbReference type="AlphaFoldDB" id="A0A9X3F9J0"/>
<dbReference type="InterPro" id="IPR001509">
    <property type="entry name" value="Epimerase_deHydtase"/>
</dbReference>
<organism evidence="4 5">
    <name type="scientific">Draconibacterium aestuarii</name>
    <dbReference type="NCBI Taxonomy" id="2998507"/>
    <lineage>
        <taxon>Bacteria</taxon>
        <taxon>Pseudomonadati</taxon>
        <taxon>Bacteroidota</taxon>
        <taxon>Bacteroidia</taxon>
        <taxon>Marinilabiliales</taxon>
        <taxon>Prolixibacteraceae</taxon>
        <taxon>Draconibacterium</taxon>
    </lineage>
</organism>
<dbReference type="InterPro" id="IPR036291">
    <property type="entry name" value="NAD(P)-bd_dom_sf"/>
</dbReference>
<accession>A0A9X3F9J0</accession>
<comment type="similarity">
    <text evidence="1">Belongs to the NAD(P)-dependent epimerase/dehydratase family. SDR39U1 subfamily.</text>
</comment>
<dbReference type="PANTHER" id="PTHR11092">
    <property type="entry name" value="SUGAR NUCLEOTIDE EPIMERASE RELATED"/>
    <property type="match status" value="1"/>
</dbReference>
<dbReference type="SUPFAM" id="SSF51735">
    <property type="entry name" value="NAD(P)-binding Rossmann-fold domains"/>
    <property type="match status" value="1"/>
</dbReference>
<dbReference type="Pfam" id="PF08338">
    <property type="entry name" value="DUF1731"/>
    <property type="match status" value="1"/>
</dbReference>
<evidence type="ECO:0000259" key="2">
    <source>
        <dbReference type="Pfam" id="PF01370"/>
    </source>
</evidence>
<evidence type="ECO:0000313" key="4">
    <source>
        <dbReference type="EMBL" id="MCY1723099.1"/>
    </source>
</evidence>
<dbReference type="Pfam" id="PF01370">
    <property type="entry name" value="Epimerase"/>
    <property type="match status" value="1"/>
</dbReference>
<comment type="caution">
    <text evidence="4">The sequence shown here is derived from an EMBL/GenBank/DDBJ whole genome shotgun (WGS) entry which is preliminary data.</text>
</comment>
<evidence type="ECO:0000313" key="5">
    <source>
        <dbReference type="Proteomes" id="UP001145087"/>
    </source>
</evidence>
<keyword evidence="5" id="KW-1185">Reference proteome</keyword>
<dbReference type="Gene3D" id="3.40.50.720">
    <property type="entry name" value="NAD(P)-binding Rossmann-like Domain"/>
    <property type="match status" value="1"/>
</dbReference>
<reference evidence="4" key="1">
    <citation type="submission" date="2022-11" db="EMBL/GenBank/DDBJ databases">
        <title>Marilongibacter aestuarii gen. nov., sp. nov., isolated from tidal flat sediment.</title>
        <authorList>
            <person name="Jiayan W."/>
        </authorList>
    </citation>
    <scope>NUCLEOTIDE SEQUENCE</scope>
    <source>
        <strain evidence="4">Z1-6</strain>
    </source>
</reference>
<evidence type="ECO:0000256" key="1">
    <source>
        <dbReference type="ARBA" id="ARBA00009353"/>
    </source>
</evidence>
<evidence type="ECO:0000259" key="3">
    <source>
        <dbReference type="Pfam" id="PF08338"/>
    </source>
</evidence>
<gene>
    <name evidence="4" type="ORF">OU798_22310</name>
</gene>
<sequence>MKIKISGINGYLGKLISKKLMEQHHEVSGIDRELLYDPVENLKNEINGCDVIINLAGASILKRWTSKNRQLIYNSRVKTTTNLVTAINMLKPEQQPKQIITASAIGIYKPGIVHDENSTYFSTDFIGKVVADWEDTLNQLPPSVHQTVFRLGMVLGKDAKTITNLLLPFNLRLGGKIGSGNQAFPFIHETDVVNAFLWAVETNRESQTFNLVAPQNISNKDFTRTFANKLNRPAFIAIPAFVIKLILGKASMLLLESPIVNPTVLLDSDFEFQYPTIDSTLTEILT</sequence>
<dbReference type="InterPro" id="IPR010099">
    <property type="entry name" value="SDR39U1"/>
</dbReference>
<dbReference type="PANTHER" id="PTHR11092:SF0">
    <property type="entry name" value="EPIMERASE FAMILY PROTEIN SDR39U1"/>
    <property type="match status" value="1"/>
</dbReference>
<dbReference type="NCBIfam" id="TIGR01777">
    <property type="entry name" value="yfcH"/>
    <property type="match status" value="1"/>
</dbReference>
<dbReference type="Proteomes" id="UP001145087">
    <property type="component" value="Unassembled WGS sequence"/>
</dbReference>
<dbReference type="InterPro" id="IPR013549">
    <property type="entry name" value="DUF1731"/>
</dbReference>
<dbReference type="RefSeq" id="WP_343335424.1">
    <property type="nucleotide sequence ID" value="NZ_JAPOHD010000066.1"/>
</dbReference>
<proteinExistence type="inferred from homology"/>
<dbReference type="EMBL" id="JAPOHD010000066">
    <property type="protein sequence ID" value="MCY1723099.1"/>
    <property type="molecule type" value="Genomic_DNA"/>
</dbReference>
<feature type="domain" description="NAD-dependent epimerase/dehydratase" evidence="2">
    <location>
        <begin position="5"/>
        <end position="210"/>
    </location>
</feature>
<protein>
    <submittedName>
        <fullName evidence="4">TIGR01777 family oxidoreductase</fullName>
    </submittedName>
</protein>
<name>A0A9X3F9J0_9BACT</name>
<feature type="domain" description="DUF1731" evidence="3">
    <location>
        <begin position="238"/>
        <end position="284"/>
    </location>
</feature>